<sequence>MSRISRSALVMHSAKEMFELVNDCESYPKFLPGCSNARLIHREESYLIGELELSKAGMKYSFTTRNELFDPERIELKLLDGPFKKLEGSWYFQPLNEQACKVHFDIEFEIAGGRLVSAALTPLFSQMAASQVEAFVKRADEVYGKHV</sequence>
<comment type="similarity">
    <text evidence="1">Belongs to the ribosome association toxin RatA family.</text>
</comment>
<name>A0ABQ5ZZI1_9GAMM</name>
<dbReference type="RefSeq" id="WP_027851065.1">
    <property type="nucleotide sequence ID" value="NZ_BSOR01000027.1"/>
</dbReference>
<comment type="caution">
    <text evidence="4">The sequence shown here is derived from an EMBL/GenBank/DDBJ whole genome shotgun (WGS) entry which is preliminary data.</text>
</comment>
<keyword evidence="4" id="KW-0830">Ubiquinone</keyword>
<feature type="domain" description="Coenzyme Q-binding protein COQ10 START" evidence="3">
    <location>
        <begin position="12"/>
        <end position="135"/>
    </location>
</feature>
<dbReference type="InterPro" id="IPR044996">
    <property type="entry name" value="COQ10-like"/>
</dbReference>
<dbReference type="EMBL" id="BSOR01000027">
    <property type="protein sequence ID" value="GLR64081.1"/>
    <property type="molecule type" value="Genomic_DNA"/>
</dbReference>
<gene>
    <name evidence="4" type="ORF">GCM10007878_15190</name>
</gene>
<evidence type="ECO:0000256" key="2">
    <source>
        <dbReference type="ARBA" id="ARBA00022649"/>
    </source>
</evidence>
<evidence type="ECO:0000313" key="5">
    <source>
        <dbReference type="Proteomes" id="UP001156682"/>
    </source>
</evidence>
<dbReference type="Proteomes" id="UP001156682">
    <property type="component" value="Unassembled WGS sequence"/>
</dbReference>
<dbReference type="Gene3D" id="3.30.530.20">
    <property type="match status" value="1"/>
</dbReference>
<accession>A0ABQ5ZZI1</accession>
<dbReference type="InterPro" id="IPR005031">
    <property type="entry name" value="COQ10_START"/>
</dbReference>
<protein>
    <submittedName>
        <fullName evidence="4">Ubiquinone-binding protein</fullName>
    </submittedName>
</protein>
<evidence type="ECO:0000259" key="3">
    <source>
        <dbReference type="Pfam" id="PF03364"/>
    </source>
</evidence>
<organism evidence="4 5">
    <name type="scientific">Marinospirillum insulare</name>
    <dbReference type="NCBI Taxonomy" id="217169"/>
    <lineage>
        <taxon>Bacteria</taxon>
        <taxon>Pseudomonadati</taxon>
        <taxon>Pseudomonadota</taxon>
        <taxon>Gammaproteobacteria</taxon>
        <taxon>Oceanospirillales</taxon>
        <taxon>Oceanospirillaceae</taxon>
        <taxon>Marinospirillum</taxon>
    </lineage>
</organism>
<dbReference type="InterPro" id="IPR023393">
    <property type="entry name" value="START-like_dom_sf"/>
</dbReference>
<evidence type="ECO:0000313" key="4">
    <source>
        <dbReference type="EMBL" id="GLR64081.1"/>
    </source>
</evidence>
<dbReference type="CDD" id="cd07813">
    <property type="entry name" value="COQ10p_like"/>
    <property type="match status" value="1"/>
</dbReference>
<dbReference type="Pfam" id="PF03364">
    <property type="entry name" value="Polyketide_cyc"/>
    <property type="match status" value="1"/>
</dbReference>
<proteinExistence type="inferred from homology"/>
<dbReference type="PANTHER" id="PTHR12901">
    <property type="entry name" value="SPERM PROTEIN HOMOLOG"/>
    <property type="match status" value="1"/>
</dbReference>
<keyword evidence="2" id="KW-1277">Toxin-antitoxin system</keyword>
<dbReference type="SUPFAM" id="SSF55961">
    <property type="entry name" value="Bet v1-like"/>
    <property type="match status" value="1"/>
</dbReference>
<reference evidence="5" key="1">
    <citation type="journal article" date="2019" name="Int. J. Syst. Evol. Microbiol.">
        <title>The Global Catalogue of Microorganisms (GCM) 10K type strain sequencing project: providing services to taxonomists for standard genome sequencing and annotation.</title>
        <authorList>
            <consortium name="The Broad Institute Genomics Platform"/>
            <consortium name="The Broad Institute Genome Sequencing Center for Infectious Disease"/>
            <person name="Wu L."/>
            <person name="Ma J."/>
        </authorList>
    </citation>
    <scope>NUCLEOTIDE SEQUENCE [LARGE SCALE GENOMIC DNA]</scope>
    <source>
        <strain evidence="5">NBRC 100033</strain>
    </source>
</reference>
<keyword evidence="5" id="KW-1185">Reference proteome</keyword>
<dbReference type="PANTHER" id="PTHR12901:SF10">
    <property type="entry name" value="COENZYME Q-BINDING PROTEIN COQ10, MITOCHONDRIAL"/>
    <property type="match status" value="1"/>
</dbReference>
<evidence type="ECO:0000256" key="1">
    <source>
        <dbReference type="ARBA" id="ARBA00008918"/>
    </source>
</evidence>